<feature type="region of interest" description="Disordered" evidence="4">
    <location>
        <begin position="146"/>
        <end position="171"/>
    </location>
</feature>
<evidence type="ECO:0000313" key="7">
    <source>
        <dbReference type="Proteomes" id="UP000219994"/>
    </source>
</evidence>
<keyword evidence="1 3" id="KW-0963">Cytoplasm</keyword>
<evidence type="ECO:0000256" key="2">
    <source>
        <dbReference type="ARBA" id="ARBA00022845"/>
    </source>
</evidence>
<sequence length="247" mass="27130">MELNIVGRHVGITDRFRAYATEKSEKVAHLADRAIVLEVKLSRHERPGNRERSGHPGSDRVELTLIGKGPVIRAEAAGSDKYAAFDVALGRLLERVRRAKDRRKVHRGGGRRPTSLREAAEGGFADVAVRPAAPDVLDPRVRNVTVGSAASHSEPLPGAEVGAEHRDDQDSELEYSPVVIREKVFAAEAMSVDEALYFMELVGHDFYLFRDSESGRASVVYRRKGWNYGLIGLDEHGGPDAPRSGTD</sequence>
<dbReference type="GO" id="GO:0022627">
    <property type="term" value="C:cytosolic small ribosomal subunit"/>
    <property type="evidence" value="ECO:0007669"/>
    <property type="project" value="TreeGrafter"/>
</dbReference>
<feature type="domain" description="Sigma 54 modulation/S30EA ribosomal protein C-terminal" evidence="5">
    <location>
        <begin position="176"/>
        <end position="230"/>
    </location>
</feature>
<dbReference type="NCBIfam" id="TIGR00741">
    <property type="entry name" value="yfiA"/>
    <property type="match status" value="1"/>
</dbReference>
<evidence type="ECO:0000256" key="1">
    <source>
        <dbReference type="ARBA" id="ARBA00022490"/>
    </source>
</evidence>
<proteinExistence type="inferred from homology"/>
<evidence type="ECO:0000256" key="3">
    <source>
        <dbReference type="HAMAP-Rule" id="MF_00839"/>
    </source>
</evidence>
<dbReference type="AlphaFoldDB" id="A0A2A6FN43"/>
<accession>A0A2A6FN43</accession>
<dbReference type="InterPro" id="IPR036567">
    <property type="entry name" value="RHF-like"/>
</dbReference>
<dbReference type="InterPro" id="IPR050574">
    <property type="entry name" value="HPF/YfiA_ribosome-assoc"/>
</dbReference>
<dbReference type="GO" id="GO:0045900">
    <property type="term" value="P:negative regulation of translational elongation"/>
    <property type="evidence" value="ECO:0007669"/>
    <property type="project" value="TreeGrafter"/>
</dbReference>
<comment type="similarity">
    <text evidence="3">Belongs to the HPF/YfiA ribosome-associated protein family. Long HPF subfamily.</text>
</comment>
<dbReference type="EMBL" id="NAEP01000068">
    <property type="protein sequence ID" value="PDQ34179.1"/>
    <property type="molecule type" value="Genomic_DNA"/>
</dbReference>
<dbReference type="InterPro" id="IPR038416">
    <property type="entry name" value="Ribosom_S30AE_C_sf"/>
</dbReference>
<dbReference type="GO" id="GO:0043024">
    <property type="term" value="F:ribosomal small subunit binding"/>
    <property type="evidence" value="ECO:0007669"/>
    <property type="project" value="TreeGrafter"/>
</dbReference>
<dbReference type="FunFam" id="3.30.505.50:FF:000002">
    <property type="entry name" value="Ribosome hibernation promoting factor"/>
    <property type="match status" value="1"/>
</dbReference>
<evidence type="ECO:0000256" key="4">
    <source>
        <dbReference type="SAM" id="MobiDB-lite"/>
    </source>
</evidence>
<comment type="subcellular location">
    <subcellularLocation>
        <location evidence="3">Cytoplasm</location>
    </subcellularLocation>
</comment>
<dbReference type="Pfam" id="PF16321">
    <property type="entry name" value="Ribosom_S30AE_C"/>
    <property type="match status" value="1"/>
</dbReference>
<comment type="function">
    <text evidence="3">Required for dimerization of active 70S ribosomes into 100S ribosomes in stationary phase; 100S ribosomes are translationally inactive and sometimes present during exponential growth.</text>
</comment>
<dbReference type="PANTHER" id="PTHR33231">
    <property type="entry name" value="30S RIBOSOMAL PROTEIN"/>
    <property type="match status" value="1"/>
</dbReference>
<organism evidence="6 7">
    <name type="scientific">Candidatus Lumbricidiphila eiseniae</name>
    <dbReference type="NCBI Taxonomy" id="1969409"/>
    <lineage>
        <taxon>Bacteria</taxon>
        <taxon>Bacillati</taxon>
        <taxon>Actinomycetota</taxon>
        <taxon>Actinomycetes</taxon>
        <taxon>Micrococcales</taxon>
        <taxon>Microbacteriaceae</taxon>
        <taxon>Candidatus Lumbricidiphila</taxon>
    </lineage>
</organism>
<dbReference type="Gene3D" id="3.30.505.50">
    <property type="entry name" value="Sigma 54 modulation/S30EA ribosomal protein, C-terminal domain"/>
    <property type="match status" value="1"/>
</dbReference>
<dbReference type="PANTHER" id="PTHR33231:SF1">
    <property type="entry name" value="30S RIBOSOMAL PROTEIN"/>
    <property type="match status" value="1"/>
</dbReference>
<comment type="subunit">
    <text evidence="3">Interacts with 100S ribosomes.</text>
</comment>
<protein>
    <recommendedName>
        <fullName evidence="3">Ribosome hibernation promoting factor</fullName>
        <shortName evidence="3">HPF</shortName>
    </recommendedName>
</protein>
<reference evidence="7" key="1">
    <citation type="submission" date="2017-03" db="EMBL/GenBank/DDBJ databases">
        <authorList>
            <person name="Lund M.B."/>
        </authorList>
    </citation>
    <scope>NUCLEOTIDE SEQUENCE [LARGE SCALE GENOMIC DNA]</scope>
</reference>
<dbReference type="InterPro" id="IPR032528">
    <property type="entry name" value="Ribosom_S30AE_C"/>
</dbReference>
<dbReference type="Gene3D" id="3.30.160.100">
    <property type="entry name" value="Ribosome hibernation promotion factor-like"/>
    <property type="match status" value="1"/>
</dbReference>
<dbReference type="InterPro" id="IPR034694">
    <property type="entry name" value="HPF_long/plastid"/>
</dbReference>
<dbReference type="HAMAP" id="MF_00839">
    <property type="entry name" value="HPF"/>
    <property type="match status" value="1"/>
</dbReference>
<gene>
    <name evidence="3" type="primary">hpf</name>
    <name evidence="6" type="ORF">B5766_12710</name>
</gene>
<evidence type="ECO:0000313" key="6">
    <source>
        <dbReference type="EMBL" id="PDQ34179.1"/>
    </source>
</evidence>
<name>A0A2A6FN43_9MICO</name>
<evidence type="ECO:0000259" key="5">
    <source>
        <dbReference type="Pfam" id="PF16321"/>
    </source>
</evidence>
<dbReference type="Proteomes" id="UP000219994">
    <property type="component" value="Unassembled WGS sequence"/>
</dbReference>
<keyword evidence="2 3" id="KW-0810">Translation regulation</keyword>
<dbReference type="SUPFAM" id="SSF69754">
    <property type="entry name" value="Ribosome binding protein Y (YfiA homologue)"/>
    <property type="match status" value="1"/>
</dbReference>
<dbReference type="InterPro" id="IPR003489">
    <property type="entry name" value="RHF/RaiA"/>
</dbReference>
<dbReference type="Pfam" id="PF02482">
    <property type="entry name" value="Ribosomal_S30AE"/>
    <property type="match status" value="1"/>
</dbReference>
<comment type="caution">
    <text evidence="6">The sequence shown here is derived from an EMBL/GenBank/DDBJ whole genome shotgun (WGS) entry which is preliminary data.</text>
</comment>